<dbReference type="InterPro" id="IPR027417">
    <property type="entry name" value="P-loop_NTPase"/>
</dbReference>
<keyword evidence="9" id="KW-1185">Reference proteome</keyword>
<evidence type="ECO:0000259" key="4">
    <source>
        <dbReference type="Pfam" id="PF00931"/>
    </source>
</evidence>
<reference evidence="9" key="1">
    <citation type="submission" date="2013-09" db="EMBL/GenBank/DDBJ databases">
        <title>Corchorus olitorius genome sequencing.</title>
        <authorList>
            <person name="Alam M."/>
            <person name="Haque M.S."/>
            <person name="Islam M.S."/>
            <person name="Emdad E.M."/>
            <person name="Islam M.M."/>
            <person name="Ahmed B."/>
            <person name="Halim A."/>
            <person name="Hossen Q.M.M."/>
            <person name="Hossain M.Z."/>
            <person name="Ahmed R."/>
            <person name="Khan M.M."/>
            <person name="Islam R."/>
            <person name="Rashid M.M."/>
            <person name="Khan S.A."/>
            <person name="Rahman M.S."/>
            <person name="Alam M."/>
            <person name="Yahiya A.S."/>
            <person name="Khan M.S."/>
            <person name="Azam M.S."/>
            <person name="Haque T."/>
            <person name="Lashkar M.Z.H."/>
            <person name="Akhand A.I."/>
            <person name="Morshed G."/>
            <person name="Roy S."/>
            <person name="Uddin K.S."/>
            <person name="Rabeya T."/>
            <person name="Hossain A.S."/>
            <person name="Chowdhury A."/>
            <person name="Snigdha A.R."/>
            <person name="Mortoza M.S."/>
            <person name="Matin S.A."/>
            <person name="Hoque S.M.E."/>
            <person name="Islam M.K."/>
            <person name="Roy D.K."/>
            <person name="Haider R."/>
            <person name="Moosa M.M."/>
            <person name="Elias S.M."/>
            <person name="Hasan A.M."/>
            <person name="Jahan S."/>
            <person name="Shafiuddin M."/>
            <person name="Mahmood N."/>
            <person name="Shommy N.S."/>
        </authorList>
    </citation>
    <scope>NUCLEOTIDE SEQUENCE [LARGE SCALE GENOMIC DNA]</scope>
    <source>
        <strain evidence="9">cv. O-4</strain>
    </source>
</reference>
<dbReference type="Gene3D" id="1.10.8.430">
    <property type="entry name" value="Helical domain of apoptotic protease-activating factors"/>
    <property type="match status" value="1"/>
</dbReference>
<dbReference type="PANTHER" id="PTHR23155:SF1205">
    <property type="entry name" value="DISEASE RESISTANCE PROTEIN RPM1"/>
    <property type="match status" value="1"/>
</dbReference>
<dbReference type="InterPro" id="IPR042197">
    <property type="entry name" value="Apaf_helical"/>
</dbReference>
<sequence>MAEIPVSFILEKISDFLQNEIQILQGVPEELESIRDDLETLKASLRAADLVEDSDHQLKQWVKQVRDIAYDIEDAIDDFTYHHADQQGNRIHGFLYKFCCFAKTLKGYHRTADDLRKIKSRIGNVSAWQSNNNDRFKKTDQGSSSRTPVNDALILDSVDLVGIEEPKEKLVKWLVESKSRRRKVVSVVGMGGLGKTTLVKQVYDDERVKKRFDVHVWIPLSHSLKLEDLLRNIVQQVFTAIRKPVPEGIDDMNSEWLKVAIKPYLQQWSFRQNTCPPYLVEVSGRILEKCEGLPFAIVAIGGLLATKTGTIAEWEMIYRSLGAIIKDNDKVMNLTEVLSFSFKYLPYHLKSCFLYLSIFPENHLIETMRLMRLWIAEEFVEVKDGKTQEEVAKDYLNELLSRSLVQVSGRTTDGRVKTCRVHDLLREIIISKSKDQNFAAIAKDQNGVWPDKVRRLSLHNSMENMQQKRTTVSHLRSLFMFEVEDLLPNSPLHSLFSEGLRLLKVLDLRAVPLQTFPSEIVNLFLLRYLSLRETEIKIIPSSIGKLQNLQTLDLKHTHVTELPVEILKLKKLRHLLDGEIVLSSGI</sequence>
<proteinExistence type="predicted"/>
<dbReference type="Pfam" id="PF23559">
    <property type="entry name" value="WHD_DRP"/>
    <property type="match status" value="1"/>
</dbReference>
<evidence type="ECO:0000259" key="7">
    <source>
        <dbReference type="Pfam" id="PF23598"/>
    </source>
</evidence>
<dbReference type="Proteomes" id="UP000187203">
    <property type="component" value="Unassembled WGS sequence"/>
</dbReference>
<keyword evidence="3" id="KW-0611">Plant defense</keyword>
<dbReference type="OrthoDB" id="690341at2759"/>
<dbReference type="Pfam" id="PF00931">
    <property type="entry name" value="NB-ARC"/>
    <property type="match status" value="1"/>
</dbReference>
<dbReference type="InterPro" id="IPR041118">
    <property type="entry name" value="Rx_N"/>
</dbReference>
<comment type="caution">
    <text evidence="8">The sequence shown here is derived from an EMBL/GenBank/DDBJ whole genome shotgun (WGS) entry which is preliminary data.</text>
</comment>
<evidence type="ECO:0000313" key="9">
    <source>
        <dbReference type="Proteomes" id="UP000187203"/>
    </source>
</evidence>
<dbReference type="GO" id="GO:0043531">
    <property type="term" value="F:ADP binding"/>
    <property type="evidence" value="ECO:0007669"/>
    <property type="project" value="InterPro"/>
</dbReference>
<dbReference type="PANTHER" id="PTHR23155">
    <property type="entry name" value="DISEASE RESISTANCE PROTEIN RP"/>
    <property type="match status" value="1"/>
</dbReference>
<keyword evidence="2" id="KW-0547">Nucleotide-binding</keyword>
<dbReference type="Pfam" id="PF18052">
    <property type="entry name" value="Rx_N"/>
    <property type="match status" value="1"/>
</dbReference>
<dbReference type="InterPro" id="IPR038005">
    <property type="entry name" value="RX-like_CC"/>
</dbReference>
<dbReference type="FunFam" id="1.10.10.10:FF:000322">
    <property type="entry name" value="Probable disease resistance protein At1g63360"/>
    <property type="match status" value="1"/>
</dbReference>
<feature type="domain" description="Disease resistance protein winged helix" evidence="6">
    <location>
        <begin position="358"/>
        <end position="429"/>
    </location>
</feature>
<dbReference type="EMBL" id="AWUE01016262">
    <property type="protein sequence ID" value="OMO93468.1"/>
    <property type="molecule type" value="Genomic_DNA"/>
</dbReference>
<organism evidence="8 9">
    <name type="scientific">Corchorus olitorius</name>
    <dbReference type="NCBI Taxonomy" id="93759"/>
    <lineage>
        <taxon>Eukaryota</taxon>
        <taxon>Viridiplantae</taxon>
        <taxon>Streptophyta</taxon>
        <taxon>Embryophyta</taxon>
        <taxon>Tracheophyta</taxon>
        <taxon>Spermatophyta</taxon>
        <taxon>Magnoliopsida</taxon>
        <taxon>eudicotyledons</taxon>
        <taxon>Gunneridae</taxon>
        <taxon>Pentapetalae</taxon>
        <taxon>rosids</taxon>
        <taxon>malvids</taxon>
        <taxon>Malvales</taxon>
        <taxon>Malvaceae</taxon>
        <taxon>Grewioideae</taxon>
        <taxon>Apeibeae</taxon>
        <taxon>Corchorus</taxon>
    </lineage>
</organism>
<dbReference type="InterPro" id="IPR058922">
    <property type="entry name" value="WHD_DRP"/>
</dbReference>
<evidence type="ECO:0000259" key="6">
    <source>
        <dbReference type="Pfam" id="PF23559"/>
    </source>
</evidence>
<evidence type="ECO:0000256" key="3">
    <source>
        <dbReference type="ARBA" id="ARBA00022821"/>
    </source>
</evidence>
<feature type="domain" description="NB-ARC" evidence="4">
    <location>
        <begin position="164"/>
        <end position="240"/>
    </location>
</feature>
<evidence type="ECO:0000259" key="5">
    <source>
        <dbReference type="Pfam" id="PF18052"/>
    </source>
</evidence>
<dbReference type="STRING" id="93759.A0A1R3JF68"/>
<dbReference type="Pfam" id="PF23598">
    <property type="entry name" value="LRR_14"/>
    <property type="match status" value="1"/>
</dbReference>
<evidence type="ECO:0000256" key="1">
    <source>
        <dbReference type="ARBA" id="ARBA00022737"/>
    </source>
</evidence>
<protein>
    <submittedName>
        <fullName evidence="8">Disease resistance protein</fullName>
    </submittedName>
</protein>
<feature type="domain" description="Disease resistance N-terminal" evidence="5">
    <location>
        <begin position="6"/>
        <end position="88"/>
    </location>
</feature>
<dbReference type="InterPro" id="IPR032675">
    <property type="entry name" value="LRR_dom_sf"/>
</dbReference>
<dbReference type="SUPFAM" id="SSF52058">
    <property type="entry name" value="L domain-like"/>
    <property type="match status" value="1"/>
</dbReference>
<dbReference type="GO" id="GO:0098542">
    <property type="term" value="P:defense response to other organism"/>
    <property type="evidence" value="ECO:0007669"/>
    <property type="project" value="TreeGrafter"/>
</dbReference>
<keyword evidence="1" id="KW-0677">Repeat</keyword>
<dbReference type="SUPFAM" id="SSF52540">
    <property type="entry name" value="P-loop containing nucleoside triphosphate hydrolases"/>
    <property type="match status" value="1"/>
</dbReference>
<dbReference type="Gene3D" id="3.80.10.10">
    <property type="entry name" value="Ribonuclease Inhibitor"/>
    <property type="match status" value="1"/>
</dbReference>
<dbReference type="Gene3D" id="3.40.50.300">
    <property type="entry name" value="P-loop containing nucleotide triphosphate hydrolases"/>
    <property type="match status" value="1"/>
</dbReference>
<evidence type="ECO:0000256" key="2">
    <source>
        <dbReference type="ARBA" id="ARBA00022741"/>
    </source>
</evidence>
<accession>A0A1R3JF68</accession>
<dbReference type="InterPro" id="IPR002182">
    <property type="entry name" value="NB-ARC"/>
</dbReference>
<dbReference type="PRINTS" id="PR00364">
    <property type="entry name" value="DISEASERSIST"/>
</dbReference>
<evidence type="ECO:0000313" key="8">
    <source>
        <dbReference type="EMBL" id="OMO93468.1"/>
    </source>
</evidence>
<dbReference type="InterPro" id="IPR055414">
    <property type="entry name" value="LRR_R13L4/SHOC2-like"/>
</dbReference>
<dbReference type="AlphaFoldDB" id="A0A1R3JF68"/>
<feature type="domain" description="Disease resistance R13L4/SHOC-2-like LRR" evidence="7">
    <location>
        <begin position="474"/>
        <end position="576"/>
    </location>
</feature>
<dbReference type="InterPro" id="IPR036388">
    <property type="entry name" value="WH-like_DNA-bd_sf"/>
</dbReference>
<dbReference type="CDD" id="cd14798">
    <property type="entry name" value="RX-CC_like"/>
    <property type="match status" value="1"/>
</dbReference>
<dbReference type="Gene3D" id="1.20.5.4130">
    <property type="match status" value="1"/>
</dbReference>
<dbReference type="Gene3D" id="1.10.10.10">
    <property type="entry name" value="Winged helix-like DNA-binding domain superfamily/Winged helix DNA-binding domain"/>
    <property type="match status" value="1"/>
</dbReference>
<name>A0A1R3JF68_9ROSI</name>
<dbReference type="InterPro" id="IPR044974">
    <property type="entry name" value="Disease_R_plants"/>
</dbReference>
<gene>
    <name evidence="8" type="ORF">COLO4_16901</name>
</gene>